<evidence type="ECO:0000256" key="4">
    <source>
        <dbReference type="ARBA" id="ARBA00022692"/>
    </source>
</evidence>
<dbReference type="GO" id="GO:0005886">
    <property type="term" value="C:plasma membrane"/>
    <property type="evidence" value="ECO:0007669"/>
    <property type="project" value="UniProtKB-SubCell"/>
</dbReference>
<sequence>MDIILGVLFNGLSSAMILYVIAIGMSLTMGMMRFVNLAHGSFAMAGGYGLVFFGEQLGLPFWLSIALSTLLVTLASAVLERLLYRRLYGASELEQVLFSIGLIFVASAVARYLFGPSTQNVTVPDALSAQISLGSFSASSYRSMLIIAGFVLFGSMTLLLEKTSLGAKLRAAVDNRRMAESIGIRSEQLFILTFCLGSALAAFGGALGAEVLPIRPSYAFDQLNYVLIVVAVGGLGTLYGPFVAALILGITDTACKYWLPELGAFFIFAAMVVLLLWRPNGVFSRT</sequence>
<dbReference type="OrthoDB" id="32289at2"/>
<feature type="transmembrane region" description="Helical" evidence="9">
    <location>
        <begin position="34"/>
        <end position="53"/>
    </location>
</feature>
<keyword evidence="3" id="KW-1003">Cell membrane</keyword>
<evidence type="ECO:0000256" key="7">
    <source>
        <dbReference type="ARBA" id="ARBA00023136"/>
    </source>
</evidence>
<reference evidence="10 11" key="1">
    <citation type="submission" date="2018-04" db="EMBL/GenBank/DDBJ databases">
        <title>Genomic Encyclopedia of Type Strains, Phase IV (KMG-IV): sequencing the most valuable type-strain genomes for metagenomic binning, comparative biology and taxonomic classification.</title>
        <authorList>
            <person name="Goeker M."/>
        </authorList>
    </citation>
    <scope>NUCLEOTIDE SEQUENCE [LARGE SCALE GENOMIC DNA]</scope>
    <source>
        <strain evidence="10 11">DSM 10065</strain>
    </source>
</reference>
<organism evidence="10 11">
    <name type="scientific">Pusillimonas noertemannii</name>
    <dbReference type="NCBI Taxonomy" id="305977"/>
    <lineage>
        <taxon>Bacteria</taxon>
        <taxon>Pseudomonadati</taxon>
        <taxon>Pseudomonadota</taxon>
        <taxon>Betaproteobacteria</taxon>
        <taxon>Burkholderiales</taxon>
        <taxon>Alcaligenaceae</taxon>
        <taxon>Pusillimonas</taxon>
    </lineage>
</organism>
<feature type="transmembrane region" description="Helical" evidence="9">
    <location>
        <begin position="6"/>
        <end position="27"/>
    </location>
</feature>
<feature type="transmembrane region" description="Helical" evidence="9">
    <location>
        <begin position="59"/>
        <end position="84"/>
    </location>
</feature>
<feature type="transmembrane region" description="Helical" evidence="9">
    <location>
        <begin position="141"/>
        <end position="160"/>
    </location>
</feature>
<evidence type="ECO:0000256" key="6">
    <source>
        <dbReference type="ARBA" id="ARBA00022989"/>
    </source>
</evidence>
<keyword evidence="7 9" id="KW-0472">Membrane</keyword>
<evidence type="ECO:0000256" key="8">
    <source>
        <dbReference type="ARBA" id="ARBA00037998"/>
    </source>
</evidence>
<dbReference type="STRING" id="1231391.GCA_000308195_01689"/>
<evidence type="ECO:0000256" key="3">
    <source>
        <dbReference type="ARBA" id="ARBA00022475"/>
    </source>
</evidence>
<comment type="caution">
    <text evidence="10">The sequence shown here is derived from an EMBL/GenBank/DDBJ whole genome shotgun (WGS) entry which is preliminary data.</text>
</comment>
<dbReference type="PANTHER" id="PTHR11795:SF442">
    <property type="entry name" value="ABC TRANSPORTER ATP-BINDING PROTEIN"/>
    <property type="match status" value="1"/>
</dbReference>
<dbReference type="InterPro" id="IPR052157">
    <property type="entry name" value="BCAA_transport_permease"/>
</dbReference>
<feature type="transmembrane region" description="Helical" evidence="9">
    <location>
        <begin position="225"/>
        <end position="250"/>
    </location>
</feature>
<evidence type="ECO:0000256" key="2">
    <source>
        <dbReference type="ARBA" id="ARBA00022448"/>
    </source>
</evidence>
<keyword evidence="2" id="KW-0813">Transport</keyword>
<dbReference type="Proteomes" id="UP000246145">
    <property type="component" value="Unassembled WGS sequence"/>
</dbReference>
<feature type="transmembrane region" description="Helical" evidence="9">
    <location>
        <begin position="257"/>
        <end position="277"/>
    </location>
</feature>
<evidence type="ECO:0000256" key="1">
    <source>
        <dbReference type="ARBA" id="ARBA00004651"/>
    </source>
</evidence>
<evidence type="ECO:0000256" key="5">
    <source>
        <dbReference type="ARBA" id="ARBA00022970"/>
    </source>
</evidence>
<protein>
    <submittedName>
        <fullName evidence="10">Branched-chain amino acid transport system permease protein</fullName>
    </submittedName>
</protein>
<accession>A0A2U1CPB4</accession>
<keyword evidence="4 9" id="KW-0812">Transmembrane</keyword>
<dbReference type="EMBL" id="QEKO01000001">
    <property type="protein sequence ID" value="PVY67674.1"/>
    <property type="molecule type" value="Genomic_DNA"/>
</dbReference>
<keyword evidence="6 9" id="KW-1133">Transmembrane helix</keyword>
<dbReference type="GO" id="GO:0006865">
    <property type="term" value="P:amino acid transport"/>
    <property type="evidence" value="ECO:0007669"/>
    <property type="project" value="UniProtKB-KW"/>
</dbReference>
<comment type="subcellular location">
    <subcellularLocation>
        <location evidence="1">Cell membrane</location>
        <topology evidence="1">Multi-pass membrane protein</topology>
    </subcellularLocation>
</comment>
<evidence type="ECO:0000256" key="9">
    <source>
        <dbReference type="SAM" id="Phobius"/>
    </source>
</evidence>
<dbReference type="CDD" id="cd06582">
    <property type="entry name" value="TM_PBP1_LivH_like"/>
    <property type="match status" value="1"/>
</dbReference>
<proteinExistence type="inferred from homology"/>
<dbReference type="RefSeq" id="WP_017524047.1">
    <property type="nucleotide sequence ID" value="NZ_JACCEX010000001.1"/>
</dbReference>
<keyword evidence="5" id="KW-0029">Amino-acid transport</keyword>
<name>A0A2U1CPB4_9BURK</name>
<dbReference type="InterPro" id="IPR001851">
    <property type="entry name" value="ABC_transp_permease"/>
</dbReference>
<dbReference type="AlphaFoldDB" id="A0A2U1CPB4"/>
<gene>
    <name evidence="10" type="ORF">C7440_0057</name>
</gene>
<evidence type="ECO:0000313" key="11">
    <source>
        <dbReference type="Proteomes" id="UP000246145"/>
    </source>
</evidence>
<feature type="transmembrane region" description="Helical" evidence="9">
    <location>
        <begin position="189"/>
        <end position="213"/>
    </location>
</feature>
<comment type="similarity">
    <text evidence="8">Belongs to the binding-protein-dependent transport system permease family. LivHM subfamily.</text>
</comment>
<evidence type="ECO:0000313" key="10">
    <source>
        <dbReference type="EMBL" id="PVY67674.1"/>
    </source>
</evidence>
<dbReference type="GO" id="GO:0022857">
    <property type="term" value="F:transmembrane transporter activity"/>
    <property type="evidence" value="ECO:0007669"/>
    <property type="project" value="InterPro"/>
</dbReference>
<keyword evidence="11" id="KW-1185">Reference proteome</keyword>
<dbReference type="PANTHER" id="PTHR11795">
    <property type="entry name" value="BRANCHED-CHAIN AMINO ACID TRANSPORT SYSTEM PERMEASE PROTEIN LIVH"/>
    <property type="match status" value="1"/>
</dbReference>
<feature type="transmembrane region" description="Helical" evidence="9">
    <location>
        <begin position="96"/>
        <end position="114"/>
    </location>
</feature>
<dbReference type="Pfam" id="PF02653">
    <property type="entry name" value="BPD_transp_2"/>
    <property type="match status" value="1"/>
</dbReference>